<feature type="compositionally biased region" description="Polar residues" evidence="1">
    <location>
        <begin position="31"/>
        <end position="42"/>
    </location>
</feature>
<keyword evidence="3" id="KW-1185">Reference proteome</keyword>
<protein>
    <submittedName>
        <fullName evidence="2">Uncharacterized protein</fullName>
    </submittedName>
</protein>
<evidence type="ECO:0000313" key="3">
    <source>
        <dbReference type="Proteomes" id="UP000295070"/>
    </source>
</evidence>
<sequence>MKYPQKGATAPLPAAGDAASQPASPPGWKNFASTGNNRNTFHNFGFQRTRRRRREWIHALSQREKPKGHHLTGQEGCHSNTALHQV</sequence>
<name>A0A484CCG3_PERFV</name>
<accession>A0A484CCG3</accession>
<feature type="compositionally biased region" description="Low complexity" evidence="1">
    <location>
        <begin position="7"/>
        <end position="19"/>
    </location>
</feature>
<proteinExistence type="predicted"/>
<comment type="caution">
    <text evidence="2">The sequence shown here is derived from an EMBL/GenBank/DDBJ whole genome shotgun (WGS) entry which is preliminary data.</text>
</comment>
<dbReference type="Proteomes" id="UP000295070">
    <property type="component" value="Chromosome 16"/>
</dbReference>
<organism evidence="2 3">
    <name type="scientific">Perca flavescens</name>
    <name type="common">American yellow perch</name>
    <name type="synonym">Morone flavescens</name>
    <dbReference type="NCBI Taxonomy" id="8167"/>
    <lineage>
        <taxon>Eukaryota</taxon>
        <taxon>Metazoa</taxon>
        <taxon>Chordata</taxon>
        <taxon>Craniata</taxon>
        <taxon>Vertebrata</taxon>
        <taxon>Euteleostomi</taxon>
        <taxon>Actinopterygii</taxon>
        <taxon>Neopterygii</taxon>
        <taxon>Teleostei</taxon>
        <taxon>Neoteleostei</taxon>
        <taxon>Acanthomorphata</taxon>
        <taxon>Eupercaria</taxon>
        <taxon>Perciformes</taxon>
        <taxon>Percoidei</taxon>
        <taxon>Percidae</taxon>
        <taxon>Percinae</taxon>
        <taxon>Perca</taxon>
    </lineage>
</organism>
<feature type="region of interest" description="Disordered" evidence="1">
    <location>
        <begin position="1"/>
        <end position="42"/>
    </location>
</feature>
<dbReference type="AlphaFoldDB" id="A0A484CCG3"/>
<dbReference type="EMBL" id="SCKG01000016">
    <property type="protein sequence ID" value="TDH01720.1"/>
    <property type="molecule type" value="Genomic_DNA"/>
</dbReference>
<evidence type="ECO:0000313" key="2">
    <source>
        <dbReference type="EMBL" id="TDH01720.1"/>
    </source>
</evidence>
<evidence type="ECO:0000256" key="1">
    <source>
        <dbReference type="SAM" id="MobiDB-lite"/>
    </source>
</evidence>
<feature type="region of interest" description="Disordered" evidence="1">
    <location>
        <begin position="62"/>
        <end position="86"/>
    </location>
</feature>
<reference evidence="2 3" key="1">
    <citation type="submission" date="2019-01" db="EMBL/GenBank/DDBJ databases">
        <title>A chromosome-scale genome assembly of the yellow perch, Perca flavescens.</title>
        <authorList>
            <person name="Feron R."/>
            <person name="Morvezen R."/>
            <person name="Bestin A."/>
            <person name="Haffray P."/>
            <person name="Klopp C."/>
            <person name="Zahm M."/>
            <person name="Cabau C."/>
            <person name="Roques C."/>
            <person name="Donnadieu C."/>
            <person name="Bouchez O."/>
            <person name="Christie M."/>
            <person name="Larson W."/>
            <person name="Guiguen Y."/>
        </authorList>
    </citation>
    <scope>NUCLEOTIDE SEQUENCE [LARGE SCALE GENOMIC DNA]</scope>
    <source>
        <strain evidence="2">YP-PL-M2</strain>
        <tissue evidence="2">Blood</tissue>
    </source>
</reference>
<feature type="compositionally biased region" description="Polar residues" evidence="1">
    <location>
        <begin position="77"/>
        <end position="86"/>
    </location>
</feature>
<gene>
    <name evidence="2" type="ORF">EPR50_G00165570</name>
</gene>